<evidence type="ECO:0000256" key="4">
    <source>
        <dbReference type="ARBA" id="ARBA00022917"/>
    </source>
</evidence>
<dbReference type="GO" id="GO:0042586">
    <property type="term" value="F:peptide deformylase activity"/>
    <property type="evidence" value="ECO:0007669"/>
    <property type="project" value="UniProtKB-UniRule"/>
</dbReference>
<evidence type="ECO:0000256" key="2">
    <source>
        <dbReference type="ARBA" id="ARBA00022723"/>
    </source>
</evidence>
<dbReference type="PRINTS" id="PR01576">
    <property type="entry name" value="PDEFORMYLASE"/>
</dbReference>
<dbReference type="AlphaFoldDB" id="A0A0K1RAV2"/>
<dbReference type="KEGG" id="crie:AK829_03080"/>
<dbReference type="SUPFAM" id="SSF56420">
    <property type="entry name" value="Peptide deformylase"/>
    <property type="match status" value="1"/>
</dbReference>
<dbReference type="HAMAP" id="MF_00163">
    <property type="entry name" value="Pep_deformylase"/>
    <property type="match status" value="1"/>
</dbReference>
<evidence type="ECO:0000256" key="3">
    <source>
        <dbReference type="ARBA" id="ARBA00022801"/>
    </source>
</evidence>
<dbReference type="EMBL" id="CP012342">
    <property type="protein sequence ID" value="AKV58316.1"/>
    <property type="molecule type" value="Genomic_DNA"/>
</dbReference>
<dbReference type="PANTHER" id="PTHR10458">
    <property type="entry name" value="PEPTIDE DEFORMYLASE"/>
    <property type="match status" value="1"/>
</dbReference>
<evidence type="ECO:0000256" key="1">
    <source>
        <dbReference type="ARBA" id="ARBA00010759"/>
    </source>
</evidence>
<dbReference type="PIRSF" id="PIRSF004749">
    <property type="entry name" value="Pep_def"/>
    <property type="match status" value="1"/>
</dbReference>
<feature type="active site" evidence="6">
    <location>
        <position position="132"/>
    </location>
</feature>
<keyword evidence="2 6" id="KW-0479">Metal-binding</keyword>
<dbReference type="NCBIfam" id="NF001159">
    <property type="entry name" value="PRK00150.1-3"/>
    <property type="match status" value="1"/>
</dbReference>
<comment type="catalytic activity">
    <reaction evidence="6">
        <text>N-terminal N-formyl-L-methionyl-[peptide] + H2O = N-terminal L-methionyl-[peptide] + formate</text>
        <dbReference type="Rhea" id="RHEA:24420"/>
        <dbReference type="Rhea" id="RHEA-COMP:10639"/>
        <dbReference type="Rhea" id="RHEA-COMP:10640"/>
        <dbReference type="ChEBI" id="CHEBI:15377"/>
        <dbReference type="ChEBI" id="CHEBI:15740"/>
        <dbReference type="ChEBI" id="CHEBI:49298"/>
        <dbReference type="ChEBI" id="CHEBI:64731"/>
        <dbReference type="EC" id="3.5.1.88"/>
    </reaction>
</comment>
<organism evidence="7 8">
    <name type="scientific">Corynebacterium riegelii</name>
    <dbReference type="NCBI Taxonomy" id="156976"/>
    <lineage>
        <taxon>Bacteria</taxon>
        <taxon>Bacillati</taxon>
        <taxon>Actinomycetota</taxon>
        <taxon>Actinomycetes</taxon>
        <taxon>Mycobacteriales</taxon>
        <taxon>Corynebacteriaceae</taxon>
        <taxon>Corynebacterium</taxon>
    </lineage>
</organism>
<dbReference type="CDD" id="cd00487">
    <property type="entry name" value="Pep_deformylase"/>
    <property type="match status" value="1"/>
</dbReference>
<feature type="binding site" evidence="6">
    <location>
        <position position="89"/>
    </location>
    <ligand>
        <name>Fe cation</name>
        <dbReference type="ChEBI" id="CHEBI:24875"/>
    </ligand>
</feature>
<evidence type="ECO:0000313" key="7">
    <source>
        <dbReference type="EMBL" id="AKV58316.1"/>
    </source>
</evidence>
<reference evidence="7 8" key="1">
    <citation type="submission" date="2015-08" db="EMBL/GenBank/DDBJ databases">
        <authorList>
            <person name="Babu N.S."/>
            <person name="Beckwith C.J."/>
            <person name="Beseler K.G."/>
            <person name="Brison A."/>
            <person name="Carone J.V."/>
            <person name="Caskin T.P."/>
            <person name="Diamond M."/>
            <person name="Durham M.E."/>
            <person name="Foxe J.M."/>
            <person name="Go M."/>
            <person name="Henderson B.A."/>
            <person name="Jones I.B."/>
            <person name="McGettigan J.A."/>
            <person name="Micheletti S.J."/>
            <person name="Nasrallah M.E."/>
            <person name="Ortiz D."/>
            <person name="Piller C.R."/>
            <person name="Privatt S.R."/>
            <person name="Schneider S.L."/>
            <person name="Sharp S."/>
            <person name="Smith T.C."/>
            <person name="Stanton J.D."/>
            <person name="Ullery H.E."/>
            <person name="Wilson R.J."/>
            <person name="Serrano M.G."/>
            <person name="Buck G."/>
            <person name="Lee V."/>
            <person name="Wang Y."/>
            <person name="Carvalho R."/>
            <person name="Voegtly L."/>
            <person name="Shi R."/>
            <person name="Duckworth R."/>
            <person name="Johnson A."/>
            <person name="Loviza R."/>
            <person name="Walstead R."/>
            <person name="Shah Z."/>
            <person name="Kiflezghi M."/>
            <person name="Wade K."/>
            <person name="Ball S.L."/>
            <person name="Bradley K.W."/>
            <person name="Asai D.J."/>
            <person name="Bowman C.A."/>
            <person name="Russell D.A."/>
            <person name="Pope W.H."/>
            <person name="Jacobs-Sera D."/>
            <person name="Hendrix R.W."/>
            <person name="Hatfull G.F."/>
        </authorList>
    </citation>
    <scope>NUCLEOTIDE SEQUENCE [LARGE SCALE GENOMIC DNA]</scope>
    <source>
        <strain evidence="7 8">PUDD_83A45</strain>
    </source>
</reference>
<dbReference type="PANTHER" id="PTHR10458:SF2">
    <property type="entry name" value="PEPTIDE DEFORMYLASE, MITOCHONDRIAL"/>
    <property type="match status" value="1"/>
</dbReference>
<dbReference type="RefSeq" id="WP_052204147.1">
    <property type="nucleotide sequence ID" value="NZ_CP012342.1"/>
</dbReference>
<gene>
    <name evidence="6" type="primary">def</name>
    <name evidence="7" type="ORF">AK829_03080</name>
</gene>
<dbReference type="Gene3D" id="3.90.45.10">
    <property type="entry name" value="Peptide deformylase"/>
    <property type="match status" value="1"/>
</dbReference>
<feature type="binding site" evidence="6">
    <location>
        <position position="131"/>
    </location>
    <ligand>
        <name>Fe cation</name>
        <dbReference type="ChEBI" id="CHEBI:24875"/>
    </ligand>
</feature>
<sequence length="167" mass="17865">MVNLPVRLFGDPVLTTPAAEVTVFDASLRKLAHDMLETMDAAGGVGLAANQVGVLKRVFTYDCQGLRGVLVNPTWASISNKLQVGPEGCLSIPGVRAEVPRHDTVVARGVDVEGKPVAIRASGLLARCIQHESDHLDGVLFLTRMEPAVRAAAMAEIRAAEWSQQRS</sequence>
<evidence type="ECO:0000313" key="8">
    <source>
        <dbReference type="Proteomes" id="UP000060016"/>
    </source>
</evidence>
<protein>
    <recommendedName>
        <fullName evidence="6">Peptide deformylase</fullName>
        <shortName evidence="6">PDF</shortName>
        <ecNumber evidence="6">3.5.1.88</ecNumber>
    </recommendedName>
    <alternativeName>
        <fullName evidence="6">Polypeptide deformylase</fullName>
    </alternativeName>
</protein>
<keyword evidence="5 6" id="KW-0408">Iron</keyword>
<dbReference type="NCBIfam" id="TIGR00079">
    <property type="entry name" value="pept_deformyl"/>
    <property type="match status" value="1"/>
</dbReference>
<evidence type="ECO:0000256" key="6">
    <source>
        <dbReference type="HAMAP-Rule" id="MF_00163"/>
    </source>
</evidence>
<dbReference type="Proteomes" id="UP000060016">
    <property type="component" value="Chromosome"/>
</dbReference>
<dbReference type="GO" id="GO:0006412">
    <property type="term" value="P:translation"/>
    <property type="evidence" value="ECO:0007669"/>
    <property type="project" value="UniProtKB-UniRule"/>
</dbReference>
<dbReference type="EC" id="3.5.1.88" evidence="6"/>
<keyword evidence="4 6" id="KW-0648">Protein biosynthesis</keyword>
<comment type="cofactor">
    <cofactor evidence="6">
        <name>Fe(2+)</name>
        <dbReference type="ChEBI" id="CHEBI:29033"/>
    </cofactor>
    <text evidence="6">Binds 1 Fe(2+) ion.</text>
</comment>
<dbReference type="PATRIC" id="fig|156976.3.peg.607"/>
<keyword evidence="8" id="KW-1185">Reference proteome</keyword>
<proteinExistence type="inferred from homology"/>
<name>A0A0K1RAV2_9CORY</name>
<accession>A0A0K1RAV2</accession>
<evidence type="ECO:0000256" key="5">
    <source>
        <dbReference type="ARBA" id="ARBA00023004"/>
    </source>
</evidence>
<feature type="binding site" evidence="6">
    <location>
        <position position="135"/>
    </location>
    <ligand>
        <name>Fe cation</name>
        <dbReference type="ChEBI" id="CHEBI:24875"/>
    </ligand>
</feature>
<dbReference type="InterPro" id="IPR036821">
    <property type="entry name" value="Peptide_deformylase_sf"/>
</dbReference>
<dbReference type="STRING" id="156976.AK829_03080"/>
<comment type="function">
    <text evidence="6">Removes the formyl group from the N-terminal Met of newly synthesized proteins. Requires at least a dipeptide for an efficient rate of reaction. N-terminal L-methionine is a prerequisite for activity but the enzyme has broad specificity at other positions.</text>
</comment>
<dbReference type="InterPro" id="IPR023635">
    <property type="entry name" value="Peptide_deformylase"/>
</dbReference>
<comment type="similarity">
    <text evidence="1 6">Belongs to the polypeptide deformylase family.</text>
</comment>
<keyword evidence="3 6" id="KW-0378">Hydrolase</keyword>
<dbReference type="Pfam" id="PF01327">
    <property type="entry name" value="Pep_deformylase"/>
    <property type="match status" value="1"/>
</dbReference>
<dbReference type="GO" id="GO:0046872">
    <property type="term" value="F:metal ion binding"/>
    <property type="evidence" value="ECO:0007669"/>
    <property type="project" value="UniProtKB-KW"/>
</dbReference>